<dbReference type="GO" id="GO:0016787">
    <property type="term" value="F:hydrolase activity"/>
    <property type="evidence" value="ECO:0007669"/>
    <property type="project" value="InterPro"/>
</dbReference>
<sequence length="226" mass="25300">MGDWITLTMGDGHAMPCYHAAQEGERRGGLILVHEIFGVTEHIRDLCDEYADDGYEVIAPQLFDRQQPGCDLGYSGADWERAVQIARKEHDWDQGLDDTARCIAWMKARGGPVFIVGYCFGGSVSWRMAQLSDDLDAASCYYGGYIATRFADEAPRCATITHFGRYDSMVPIEPVEALIAKQQPTAQHFIYEAGHGFNSDRRKDWHPESADLAKERTLMLFRALGG</sequence>
<dbReference type="AlphaFoldDB" id="A0A2N0I1K9"/>
<dbReference type="InterPro" id="IPR029058">
    <property type="entry name" value="AB_hydrolase_fold"/>
</dbReference>
<dbReference type="PANTHER" id="PTHR46623:SF6">
    <property type="entry name" value="ALPHA_BETA-HYDROLASES SUPERFAMILY PROTEIN"/>
    <property type="match status" value="1"/>
</dbReference>
<dbReference type="Proteomes" id="UP000232587">
    <property type="component" value="Unassembled WGS sequence"/>
</dbReference>
<dbReference type="InterPro" id="IPR051049">
    <property type="entry name" value="Dienelactone_hydrolase-like"/>
</dbReference>
<evidence type="ECO:0000259" key="1">
    <source>
        <dbReference type="Pfam" id="PF01738"/>
    </source>
</evidence>
<organism evidence="2 3">
    <name type="scientific">Novosphingobium kunmingense</name>
    <dbReference type="NCBI Taxonomy" id="1211806"/>
    <lineage>
        <taxon>Bacteria</taxon>
        <taxon>Pseudomonadati</taxon>
        <taxon>Pseudomonadota</taxon>
        <taxon>Alphaproteobacteria</taxon>
        <taxon>Sphingomonadales</taxon>
        <taxon>Sphingomonadaceae</taxon>
        <taxon>Novosphingobium</taxon>
    </lineage>
</organism>
<dbReference type="EMBL" id="PHUF01000002">
    <property type="protein sequence ID" value="PKB25056.1"/>
    <property type="molecule type" value="Genomic_DNA"/>
</dbReference>
<comment type="caution">
    <text evidence="2">The sequence shown here is derived from an EMBL/GenBank/DDBJ whole genome shotgun (WGS) entry which is preliminary data.</text>
</comment>
<dbReference type="InterPro" id="IPR002925">
    <property type="entry name" value="Dienelactn_hydro"/>
</dbReference>
<protein>
    <submittedName>
        <fullName evidence="2">Carboxymethylenebutenolidase</fullName>
    </submittedName>
</protein>
<dbReference type="PANTHER" id="PTHR46623">
    <property type="entry name" value="CARBOXYMETHYLENEBUTENOLIDASE-RELATED"/>
    <property type="match status" value="1"/>
</dbReference>
<dbReference type="Pfam" id="PF01738">
    <property type="entry name" value="DLH"/>
    <property type="match status" value="1"/>
</dbReference>
<accession>A0A2N0I1K9</accession>
<proteinExistence type="predicted"/>
<dbReference type="Gene3D" id="3.40.50.1820">
    <property type="entry name" value="alpha/beta hydrolase"/>
    <property type="match status" value="1"/>
</dbReference>
<evidence type="ECO:0000313" key="3">
    <source>
        <dbReference type="Proteomes" id="UP000232587"/>
    </source>
</evidence>
<dbReference type="RefSeq" id="WP_232730063.1">
    <property type="nucleotide sequence ID" value="NZ_PHUF01000002.1"/>
</dbReference>
<name>A0A2N0I1K9_9SPHN</name>
<gene>
    <name evidence="2" type="ORF">B0I00_0237</name>
</gene>
<dbReference type="SUPFAM" id="SSF53474">
    <property type="entry name" value="alpha/beta-Hydrolases"/>
    <property type="match status" value="1"/>
</dbReference>
<reference evidence="2 3" key="1">
    <citation type="submission" date="2017-11" db="EMBL/GenBank/DDBJ databases">
        <title>Genomic Encyclopedia of Type Strains, Phase III (KMG-III): the genomes of soil and plant-associated and newly described type strains.</title>
        <authorList>
            <person name="Whitman W."/>
        </authorList>
    </citation>
    <scope>NUCLEOTIDE SEQUENCE [LARGE SCALE GENOMIC DNA]</scope>
    <source>
        <strain evidence="2 3">CGMCC 1.12274</strain>
    </source>
</reference>
<keyword evidence="3" id="KW-1185">Reference proteome</keyword>
<evidence type="ECO:0000313" key="2">
    <source>
        <dbReference type="EMBL" id="PKB25056.1"/>
    </source>
</evidence>
<feature type="domain" description="Dienelactone hydrolase" evidence="1">
    <location>
        <begin position="17"/>
        <end position="223"/>
    </location>
</feature>